<evidence type="ECO:0000313" key="3">
    <source>
        <dbReference type="Proteomes" id="UP001066276"/>
    </source>
</evidence>
<name>A0AAV7TC68_PLEWA</name>
<dbReference type="Proteomes" id="UP001066276">
    <property type="component" value="Chromosome 4_1"/>
</dbReference>
<evidence type="ECO:0000256" key="1">
    <source>
        <dbReference type="SAM" id="MobiDB-lite"/>
    </source>
</evidence>
<comment type="caution">
    <text evidence="2">The sequence shown here is derived from an EMBL/GenBank/DDBJ whole genome shotgun (WGS) entry which is preliminary data.</text>
</comment>
<proteinExistence type="predicted"/>
<protein>
    <submittedName>
        <fullName evidence="2">Uncharacterized protein</fullName>
    </submittedName>
</protein>
<sequence length="91" mass="9924">MNRSGRLLRTSWDPRPPHGVVLAPKDNILSEPEVLLRNDIEAGGHGMGEKAATRQLAGNDHSPVSSKARIPQRPTCLPLKVAPFDLLKVKV</sequence>
<feature type="region of interest" description="Disordered" evidence="1">
    <location>
        <begin position="45"/>
        <end position="71"/>
    </location>
</feature>
<dbReference type="AlphaFoldDB" id="A0AAV7TC68"/>
<organism evidence="2 3">
    <name type="scientific">Pleurodeles waltl</name>
    <name type="common">Iberian ribbed newt</name>
    <dbReference type="NCBI Taxonomy" id="8319"/>
    <lineage>
        <taxon>Eukaryota</taxon>
        <taxon>Metazoa</taxon>
        <taxon>Chordata</taxon>
        <taxon>Craniata</taxon>
        <taxon>Vertebrata</taxon>
        <taxon>Euteleostomi</taxon>
        <taxon>Amphibia</taxon>
        <taxon>Batrachia</taxon>
        <taxon>Caudata</taxon>
        <taxon>Salamandroidea</taxon>
        <taxon>Salamandridae</taxon>
        <taxon>Pleurodelinae</taxon>
        <taxon>Pleurodeles</taxon>
    </lineage>
</organism>
<evidence type="ECO:0000313" key="2">
    <source>
        <dbReference type="EMBL" id="KAJ1174005.1"/>
    </source>
</evidence>
<accession>A0AAV7TC68</accession>
<gene>
    <name evidence="2" type="ORF">NDU88_005829</name>
</gene>
<keyword evidence="3" id="KW-1185">Reference proteome</keyword>
<reference evidence="2" key="1">
    <citation type="journal article" date="2022" name="bioRxiv">
        <title>Sequencing and chromosome-scale assembly of the giantPleurodeles waltlgenome.</title>
        <authorList>
            <person name="Brown T."/>
            <person name="Elewa A."/>
            <person name="Iarovenko S."/>
            <person name="Subramanian E."/>
            <person name="Araus A.J."/>
            <person name="Petzold A."/>
            <person name="Susuki M."/>
            <person name="Suzuki K.-i.T."/>
            <person name="Hayashi T."/>
            <person name="Toyoda A."/>
            <person name="Oliveira C."/>
            <person name="Osipova E."/>
            <person name="Leigh N.D."/>
            <person name="Simon A."/>
            <person name="Yun M.H."/>
        </authorList>
    </citation>
    <scope>NUCLEOTIDE SEQUENCE</scope>
    <source>
        <strain evidence="2">20211129_DDA</strain>
        <tissue evidence="2">Liver</tissue>
    </source>
</reference>
<dbReference type="EMBL" id="JANPWB010000007">
    <property type="protein sequence ID" value="KAJ1174005.1"/>
    <property type="molecule type" value="Genomic_DNA"/>
</dbReference>